<feature type="coiled-coil region" evidence="1">
    <location>
        <begin position="200"/>
        <end position="227"/>
    </location>
</feature>
<feature type="coiled-coil region" evidence="1">
    <location>
        <begin position="41"/>
        <end position="68"/>
    </location>
</feature>
<evidence type="ECO:0000256" key="1">
    <source>
        <dbReference type="SAM" id="Coils"/>
    </source>
</evidence>
<evidence type="ECO:0000313" key="4">
    <source>
        <dbReference type="Proteomes" id="UP001642484"/>
    </source>
</evidence>
<reference evidence="3 4" key="1">
    <citation type="submission" date="2024-02" db="EMBL/GenBank/DDBJ databases">
        <authorList>
            <person name="Chen Y."/>
            <person name="Shah S."/>
            <person name="Dougan E. K."/>
            <person name="Thang M."/>
            <person name="Chan C."/>
        </authorList>
    </citation>
    <scope>NUCLEOTIDE SEQUENCE [LARGE SCALE GENOMIC DNA]</scope>
</reference>
<accession>A0ABP0QAK1</accession>
<comment type="caution">
    <text evidence="3">The sequence shown here is derived from an EMBL/GenBank/DDBJ whole genome shotgun (WGS) entry which is preliminary data.</text>
</comment>
<dbReference type="Proteomes" id="UP001642484">
    <property type="component" value="Unassembled WGS sequence"/>
</dbReference>
<dbReference type="SMART" id="SM00015">
    <property type="entry name" value="IQ"/>
    <property type="match status" value="3"/>
</dbReference>
<feature type="region of interest" description="Disordered" evidence="2">
    <location>
        <begin position="327"/>
        <end position="356"/>
    </location>
</feature>
<feature type="region of interest" description="Disordered" evidence="2">
    <location>
        <begin position="1"/>
        <end position="26"/>
    </location>
</feature>
<evidence type="ECO:0000313" key="3">
    <source>
        <dbReference type="EMBL" id="CAK9084979.1"/>
    </source>
</evidence>
<gene>
    <name evidence="3" type="ORF">CCMP2556_LOCUS41285</name>
</gene>
<feature type="region of interest" description="Disordered" evidence="2">
    <location>
        <begin position="387"/>
        <end position="447"/>
    </location>
</feature>
<dbReference type="InterPro" id="IPR000048">
    <property type="entry name" value="IQ_motif_EF-hand-BS"/>
</dbReference>
<proteinExistence type="predicted"/>
<protein>
    <submittedName>
        <fullName evidence="3">Uncharacterized protein</fullName>
    </submittedName>
</protein>
<feature type="compositionally biased region" description="Basic and acidic residues" evidence="2">
    <location>
        <begin position="431"/>
        <end position="443"/>
    </location>
</feature>
<feature type="compositionally biased region" description="Basic and acidic residues" evidence="2">
    <location>
        <begin position="403"/>
        <end position="416"/>
    </location>
</feature>
<evidence type="ECO:0000256" key="2">
    <source>
        <dbReference type="SAM" id="MobiDB-lite"/>
    </source>
</evidence>
<sequence length="532" mass="61718">MAEQLRRRTASAGGAGGPRAEDPWSSEAMIQAEIEQLRPLLVQHQQRREELLQELEGAQEEEKQAQHALELSRLTQQEKRRRLRKTLQHAVQTVVMEQRSMKAMSTPEPELHVLEERLDESLKGLRHQIHRLKYSEQDKQEGALRIQNWWRCILAARVRRLLRISKGMWELKRKMSKASVTIQRWYRAHVVRLRWQDVLKAATERRRKSLEERLEHQTKVVKVLQRAIRIYLAKRRLARSQEAGREVVEDRIERGSIMYVDNWRPASKQQELRDSLPPEDLELKKMREAGLIPFYSRTSNTLRHRIGGPFALRIQFRLGIGIGQREPAEETNAEAPEELKQDSTSASPKKKRISQSKALNAEDDFLGGWEIYPEGLSEGFLKTLTYDLRGSGRSPTSRRPRPRPREGRPRPRESPRRRPCTKPVEVGPFQTERRAEQREHQQQEETAAQIKAEAIKAVAHLQHPLLEGLLPNVPMHVRPAPPSAPPMRPRPNFGCGRFHQECSWSDAKSFYAEGRRSEAAASTWRGGGWRHL</sequence>
<keyword evidence="1" id="KW-0175">Coiled coil</keyword>
<organism evidence="3 4">
    <name type="scientific">Durusdinium trenchii</name>
    <dbReference type="NCBI Taxonomy" id="1381693"/>
    <lineage>
        <taxon>Eukaryota</taxon>
        <taxon>Sar</taxon>
        <taxon>Alveolata</taxon>
        <taxon>Dinophyceae</taxon>
        <taxon>Suessiales</taxon>
        <taxon>Symbiodiniaceae</taxon>
        <taxon>Durusdinium</taxon>
    </lineage>
</organism>
<keyword evidence="4" id="KW-1185">Reference proteome</keyword>
<dbReference type="Pfam" id="PF00612">
    <property type="entry name" value="IQ"/>
    <property type="match status" value="1"/>
</dbReference>
<dbReference type="PROSITE" id="PS50096">
    <property type="entry name" value="IQ"/>
    <property type="match status" value="1"/>
</dbReference>
<dbReference type="EMBL" id="CAXAMN010024250">
    <property type="protein sequence ID" value="CAK9084979.1"/>
    <property type="molecule type" value="Genomic_DNA"/>
</dbReference>
<name>A0ABP0QAK1_9DINO</name>